<dbReference type="Gene3D" id="1.10.287.1490">
    <property type="match status" value="2"/>
</dbReference>
<feature type="coiled-coil region" evidence="1">
    <location>
        <begin position="363"/>
        <end position="418"/>
    </location>
</feature>
<feature type="compositionally biased region" description="Acidic residues" evidence="2">
    <location>
        <begin position="248"/>
        <end position="261"/>
    </location>
</feature>
<feature type="domain" description="C2 NT-type" evidence="3">
    <location>
        <begin position="4"/>
        <end position="138"/>
    </location>
</feature>
<feature type="coiled-coil region" evidence="1">
    <location>
        <begin position="452"/>
        <end position="876"/>
    </location>
</feature>
<feature type="coiled-coil region" evidence="1">
    <location>
        <begin position="947"/>
        <end position="988"/>
    </location>
</feature>
<feature type="coiled-coil region" evidence="1">
    <location>
        <begin position="277"/>
        <end position="339"/>
    </location>
</feature>
<dbReference type="EMBL" id="JAKOGI010000311">
    <property type="protein sequence ID" value="KAJ8437242.1"/>
    <property type="molecule type" value="Genomic_DNA"/>
</dbReference>
<keyword evidence="5" id="KW-1185">Reference proteome</keyword>
<dbReference type="PANTHER" id="PTHR34452:SF14">
    <property type="entry name" value="MYOSIN HEAVY CHAIN, MUSCLE"/>
    <property type="match status" value="1"/>
</dbReference>
<comment type="caution">
    <text evidence="4">The sequence shown here is derived from an EMBL/GenBank/DDBJ whole genome shotgun (WGS) entry which is preliminary data.</text>
</comment>
<feature type="compositionally biased region" description="Basic and acidic residues" evidence="2">
    <location>
        <begin position="207"/>
        <end position="220"/>
    </location>
</feature>
<gene>
    <name evidence="4" type="ORF">Cgig2_012511</name>
</gene>
<evidence type="ECO:0000256" key="1">
    <source>
        <dbReference type="SAM" id="Coils"/>
    </source>
</evidence>
<feature type="compositionally biased region" description="Basic and acidic residues" evidence="2">
    <location>
        <begin position="930"/>
        <end position="943"/>
    </location>
</feature>
<reference evidence="4" key="1">
    <citation type="submission" date="2022-04" db="EMBL/GenBank/DDBJ databases">
        <title>Carnegiea gigantea Genome sequencing and assembly v2.</title>
        <authorList>
            <person name="Copetti D."/>
            <person name="Sanderson M.J."/>
            <person name="Burquez A."/>
            <person name="Wojciechowski M.F."/>
        </authorList>
    </citation>
    <scope>NUCLEOTIDE SEQUENCE</scope>
    <source>
        <strain evidence="4">SGP5-SGP5p</strain>
        <tissue evidence="4">Aerial part</tissue>
    </source>
</reference>
<sequence>MFKVGRWRNEKIKVVFRLQFQATQVPCSKSRLMISLVPVDVGQPTVRLGKAAVQDGICTWENPVYESVKFTRETKTGKIHDKIYHFIISTGSSKAGFLGEVSVNLADYVGATTPFAISLPIKSSNCGAILHVTIQNTQGADDQRGLQRGIEENELLIARPQERSLQSQLSNSQSDRDDECRSCTVSPDDWRQNLVNSNNFNSASEQNDDRIHQDTCRDRSQPSNNPESRALNEVEKQHQSIDSLLDWSSDEDSANFEENTEENFPREQEQEPPTNLVEQLKRENFSLKRQAEVTDIELQSLRRQVVKETKRGQELSRQVAKLRGERDAFKAESEKLKSQQNGVINFELPQEMGSQSKESWDRLNEVKQDLKHAKDLNRALRLRLSKTQDSNSELILVVRDLEEKIDKKDKELATLYSKMKSNRNPEEFNDDNSEIVNENEVSAAATPKTDDVNLLQQQINDLQDELEHHVKEKREVEQELEQLSQDYEISKKENNNLSSKFNQKQLELIKKEKECTSYLRKMEELESHIARLENVIKKQAEEFSESSEIIDDLENQVKSLKQELERQAEEFEEDLKAMNNAKVDEEKRALQAEEKLRKAKLDNAIVAQRLQEEFRKLSEELTLQFKESEKSTMKAEADAQELRLHISILEEDLQKATTELELAQDQCKTEVQNISSLLTEKKKEFAQLSLAHKDEIEDLKVAKKKAEDKCEAFSNENQALRVEIERLTEENYYFGKQLEEMKTLLDEAKTALEESNKQKDDLGRRYASAKTEVQQSQEELKTLRSLKEKEDAMAGVQSELQKLQAQHNQLKTQLSELKLENENLRKQLTRQKESLQKKEHEIANLEKLKNNSSKEVSILKEKIKQLKGERAAVAEEIQHRTSVDLQAVRPAGISPDNGSKVEEKKYMGKKIQHSEFSGKQPQNGPYRLSGESKREICTEKKAPDSQTNDLLREVEMLREKHKSMEDELKEMQEKYSEVSLKFAEVEGERQQLVMTIRNLRNGQKK</sequence>
<protein>
    <recommendedName>
        <fullName evidence="3">C2 NT-type domain-containing protein</fullName>
    </recommendedName>
</protein>
<dbReference type="PANTHER" id="PTHR34452">
    <property type="entry name" value="MYOSIN HEAVY CHAIN-RELATED PROTEIN"/>
    <property type="match status" value="1"/>
</dbReference>
<evidence type="ECO:0000259" key="3">
    <source>
        <dbReference type="PROSITE" id="PS51840"/>
    </source>
</evidence>
<keyword evidence="1" id="KW-0175">Coiled coil</keyword>
<proteinExistence type="predicted"/>
<evidence type="ECO:0000256" key="2">
    <source>
        <dbReference type="SAM" id="MobiDB-lite"/>
    </source>
</evidence>
<evidence type="ECO:0000313" key="5">
    <source>
        <dbReference type="Proteomes" id="UP001153076"/>
    </source>
</evidence>
<organism evidence="4 5">
    <name type="scientific">Carnegiea gigantea</name>
    <dbReference type="NCBI Taxonomy" id="171969"/>
    <lineage>
        <taxon>Eukaryota</taxon>
        <taxon>Viridiplantae</taxon>
        <taxon>Streptophyta</taxon>
        <taxon>Embryophyta</taxon>
        <taxon>Tracheophyta</taxon>
        <taxon>Spermatophyta</taxon>
        <taxon>Magnoliopsida</taxon>
        <taxon>eudicotyledons</taxon>
        <taxon>Gunneridae</taxon>
        <taxon>Pentapetalae</taxon>
        <taxon>Caryophyllales</taxon>
        <taxon>Cactineae</taxon>
        <taxon>Cactaceae</taxon>
        <taxon>Cactoideae</taxon>
        <taxon>Echinocereeae</taxon>
        <taxon>Carnegiea</taxon>
    </lineage>
</organism>
<feature type="compositionally biased region" description="Polar residues" evidence="2">
    <location>
        <begin position="914"/>
        <end position="923"/>
    </location>
</feature>
<feature type="region of interest" description="Disordered" evidence="2">
    <location>
        <begin position="161"/>
        <end position="274"/>
    </location>
</feature>
<dbReference type="OrthoDB" id="765176at2759"/>
<evidence type="ECO:0000313" key="4">
    <source>
        <dbReference type="EMBL" id="KAJ8437242.1"/>
    </source>
</evidence>
<dbReference type="Pfam" id="PF10358">
    <property type="entry name" value="NT-C2"/>
    <property type="match status" value="1"/>
</dbReference>
<dbReference type="PROSITE" id="PS51840">
    <property type="entry name" value="C2_NT"/>
    <property type="match status" value="1"/>
</dbReference>
<name>A0A9Q1K5X4_9CARY</name>
<feature type="compositionally biased region" description="Low complexity" evidence="2">
    <location>
        <begin position="163"/>
        <end position="173"/>
    </location>
</feature>
<feature type="region of interest" description="Disordered" evidence="2">
    <location>
        <begin position="911"/>
        <end position="946"/>
    </location>
</feature>
<feature type="compositionally biased region" description="Basic and acidic residues" evidence="2">
    <location>
        <begin position="230"/>
        <end position="239"/>
    </location>
</feature>
<accession>A0A9Q1K5X4</accession>
<feature type="compositionally biased region" description="Polar residues" evidence="2">
    <location>
        <begin position="193"/>
        <end position="205"/>
    </location>
</feature>
<dbReference type="InterPro" id="IPR019448">
    <property type="entry name" value="NT-C2"/>
</dbReference>
<dbReference type="AlphaFoldDB" id="A0A9Q1K5X4"/>
<dbReference type="Proteomes" id="UP001153076">
    <property type="component" value="Unassembled WGS sequence"/>
</dbReference>